<feature type="compositionally biased region" description="Basic and acidic residues" evidence="13">
    <location>
        <begin position="98"/>
        <end position="138"/>
    </location>
</feature>
<feature type="region of interest" description="Disordered" evidence="13">
    <location>
        <begin position="78"/>
        <end position="181"/>
    </location>
</feature>
<evidence type="ECO:0000256" key="10">
    <source>
        <dbReference type="ARBA" id="ARBA00023242"/>
    </source>
</evidence>
<dbReference type="Proteomes" id="UP000663880">
    <property type="component" value="Unassembled WGS sequence"/>
</dbReference>
<evidence type="ECO:0000256" key="7">
    <source>
        <dbReference type="ARBA" id="ARBA00023054"/>
    </source>
</evidence>
<keyword evidence="4 12" id="KW-0863">Zinc-finger</keyword>
<keyword evidence="7" id="KW-0175">Coiled coil</keyword>
<dbReference type="InterPro" id="IPR038441">
    <property type="entry name" value="THAP_Znf_sf"/>
</dbReference>
<dbReference type="SMART" id="SM00980">
    <property type="entry name" value="THAP"/>
    <property type="match status" value="1"/>
</dbReference>
<dbReference type="OrthoDB" id="7312725at2759"/>
<reference evidence="15" key="1">
    <citation type="submission" date="2021-02" db="EMBL/GenBank/DDBJ databases">
        <authorList>
            <person name="Steward A R."/>
        </authorList>
    </citation>
    <scope>NUCLEOTIDE SEQUENCE</scope>
</reference>
<dbReference type="InterPro" id="IPR006612">
    <property type="entry name" value="THAP_Znf"/>
</dbReference>
<dbReference type="GO" id="GO:0005654">
    <property type="term" value="C:nucleoplasm"/>
    <property type="evidence" value="ECO:0007669"/>
    <property type="project" value="UniProtKB-SubCell"/>
</dbReference>
<evidence type="ECO:0000256" key="3">
    <source>
        <dbReference type="ARBA" id="ARBA00022723"/>
    </source>
</evidence>
<dbReference type="PROSITE" id="PS50950">
    <property type="entry name" value="ZF_THAP"/>
    <property type="match status" value="1"/>
</dbReference>
<dbReference type="SMART" id="SM00355">
    <property type="entry name" value="ZnF_C2H2"/>
    <property type="match status" value="5"/>
</dbReference>
<organism evidence="15 16">
    <name type="scientific">Pieris macdunnoughi</name>
    <dbReference type="NCBI Taxonomy" id="345717"/>
    <lineage>
        <taxon>Eukaryota</taxon>
        <taxon>Metazoa</taxon>
        <taxon>Ecdysozoa</taxon>
        <taxon>Arthropoda</taxon>
        <taxon>Hexapoda</taxon>
        <taxon>Insecta</taxon>
        <taxon>Pterygota</taxon>
        <taxon>Neoptera</taxon>
        <taxon>Endopterygota</taxon>
        <taxon>Lepidoptera</taxon>
        <taxon>Glossata</taxon>
        <taxon>Ditrysia</taxon>
        <taxon>Papilionoidea</taxon>
        <taxon>Pieridae</taxon>
        <taxon>Pierinae</taxon>
        <taxon>Pieris</taxon>
    </lineage>
</organism>
<dbReference type="GO" id="GO:0008270">
    <property type="term" value="F:zinc ion binding"/>
    <property type="evidence" value="ECO:0007669"/>
    <property type="project" value="UniProtKB-KW"/>
</dbReference>
<evidence type="ECO:0000256" key="13">
    <source>
        <dbReference type="SAM" id="MobiDB-lite"/>
    </source>
</evidence>
<dbReference type="PANTHER" id="PTHR46600:SF1">
    <property type="entry name" value="THAP DOMAIN-CONTAINING PROTEIN 1"/>
    <property type="match status" value="1"/>
</dbReference>
<dbReference type="SUPFAM" id="SSF57716">
    <property type="entry name" value="Glucocorticoid receptor-like (DNA-binding domain)"/>
    <property type="match status" value="1"/>
</dbReference>
<proteinExistence type="inferred from homology"/>
<evidence type="ECO:0000256" key="5">
    <source>
        <dbReference type="ARBA" id="ARBA00022833"/>
    </source>
</evidence>
<dbReference type="Gene3D" id="3.30.160.60">
    <property type="entry name" value="Classic Zinc Finger"/>
    <property type="match status" value="2"/>
</dbReference>
<keyword evidence="16" id="KW-1185">Reference proteome</keyword>
<comment type="subcellular location">
    <subcellularLocation>
        <location evidence="1">Nucleus</location>
        <location evidence="1">Nucleoplasm</location>
    </subcellularLocation>
</comment>
<dbReference type="AlphaFoldDB" id="A0A821XJC2"/>
<evidence type="ECO:0000259" key="14">
    <source>
        <dbReference type="PROSITE" id="PS50950"/>
    </source>
</evidence>
<keyword evidence="3" id="KW-0479">Metal-binding</keyword>
<keyword evidence="6" id="KW-0805">Transcription regulation</keyword>
<feature type="compositionally biased region" description="Basic and acidic residues" evidence="13">
    <location>
        <begin position="214"/>
        <end position="236"/>
    </location>
</feature>
<sequence length="524" mass="60918">MTEECCVDGCFNVKEQLYYFKLPVSRTLRKKWVEAINSSAKLTDDAMVCSRHFQEEQYMFVRGKRRLKPKVVPCLFEKESQDQDEKQNTDSETTNELKSQEMDIDKYKESTDKDSINVDKENTNTEKDNIDKDRKNANEDTDDNDSNNKEDNTDKQTRDKERIDKSEEKCSPEGSCTKSPRSVKNIDLEFSPNKDIEDILTNYHIKQTRPLTEISERETRGEIEEDRREKESEPKYVEVSVGGKSQDQTNEDCLMLLENVQVEIDPSMFPLDHDADFDRDQNIEQVDLDLDSSSDCIDLGEKKDDPISLLSSSDEDEVIIQEPHIDTISVSDATDEDDIPLLKLVKKHKKSKKCQKTAAINKILVNKYKCEVCRYSALDAADYSLHMSKHTHMIHMCEVCNYHTSSWLLMHRHKEKHTRESKNTKRRNREKKYKCPLCSYRAKHNMSLVYHMGTHGAKNDFECDKCGFFSNLKENVAKHMKSCKSEFSCGYCSYTTGSKSCYSKHLKRFHDEAIDRDFVPSAWT</sequence>
<dbReference type="GO" id="GO:0043565">
    <property type="term" value="F:sequence-specific DNA binding"/>
    <property type="evidence" value="ECO:0007669"/>
    <property type="project" value="InterPro"/>
</dbReference>
<comment type="caution">
    <text evidence="15">The sequence shown here is derived from an EMBL/GenBank/DDBJ whole genome shotgun (WGS) entry which is preliminary data.</text>
</comment>
<evidence type="ECO:0000256" key="9">
    <source>
        <dbReference type="ARBA" id="ARBA00023163"/>
    </source>
</evidence>
<dbReference type="InterPro" id="IPR036236">
    <property type="entry name" value="Znf_C2H2_sf"/>
</dbReference>
<dbReference type="EMBL" id="CAJOBZ010000066">
    <property type="protein sequence ID" value="CAF4939468.1"/>
    <property type="molecule type" value="Genomic_DNA"/>
</dbReference>
<feature type="compositionally biased region" description="Basic and acidic residues" evidence="13">
    <location>
        <begin position="146"/>
        <end position="171"/>
    </location>
</feature>
<evidence type="ECO:0000256" key="2">
    <source>
        <dbReference type="ARBA" id="ARBA00006177"/>
    </source>
</evidence>
<evidence type="ECO:0000313" key="16">
    <source>
        <dbReference type="Proteomes" id="UP000663880"/>
    </source>
</evidence>
<keyword evidence="11" id="KW-0131">Cell cycle</keyword>
<name>A0A821XJC2_9NEOP</name>
<dbReference type="SMART" id="SM00692">
    <property type="entry name" value="DM3"/>
    <property type="match status" value="1"/>
</dbReference>
<evidence type="ECO:0000313" key="15">
    <source>
        <dbReference type="EMBL" id="CAF4939468.1"/>
    </source>
</evidence>
<protein>
    <recommendedName>
        <fullName evidence="14">THAP-type domain-containing protein</fullName>
    </recommendedName>
</protein>
<keyword evidence="9" id="KW-0804">Transcription</keyword>
<keyword evidence="8 12" id="KW-0238">DNA-binding</keyword>
<feature type="compositionally biased region" description="Basic and acidic residues" evidence="13">
    <location>
        <begin position="78"/>
        <end position="89"/>
    </location>
</feature>
<dbReference type="SUPFAM" id="SSF57667">
    <property type="entry name" value="beta-beta-alpha zinc fingers"/>
    <property type="match status" value="1"/>
</dbReference>
<dbReference type="Gene3D" id="6.20.210.20">
    <property type="entry name" value="THAP domain"/>
    <property type="match status" value="1"/>
</dbReference>
<evidence type="ECO:0000256" key="12">
    <source>
        <dbReference type="PROSITE-ProRule" id="PRU00309"/>
    </source>
</evidence>
<dbReference type="Pfam" id="PF05485">
    <property type="entry name" value="THAP"/>
    <property type="match status" value="1"/>
</dbReference>
<dbReference type="InterPro" id="IPR013087">
    <property type="entry name" value="Znf_C2H2_type"/>
</dbReference>
<comment type="similarity">
    <text evidence="2">Belongs to the THAP1 family.</text>
</comment>
<evidence type="ECO:0000256" key="8">
    <source>
        <dbReference type="ARBA" id="ARBA00023125"/>
    </source>
</evidence>
<dbReference type="InterPro" id="IPR026516">
    <property type="entry name" value="THAP1/10"/>
</dbReference>
<evidence type="ECO:0000256" key="11">
    <source>
        <dbReference type="ARBA" id="ARBA00023306"/>
    </source>
</evidence>
<accession>A0A821XJC2</accession>
<evidence type="ECO:0000256" key="4">
    <source>
        <dbReference type="ARBA" id="ARBA00022771"/>
    </source>
</evidence>
<keyword evidence="5" id="KW-0862">Zinc</keyword>
<feature type="domain" description="THAP-type" evidence="14">
    <location>
        <begin position="1"/>
        <end position="76"/>
    </location>
</feature>
<gene>
    <name evidence="15" type="ORF">PMACD_LOCUS14596</name>
</gene>
<keyword evidence="10" id="KW-0539">Nucleus</keyword>
<evidence type="ECO:0000256" key="1">
    <source>
        <dbReference type="ARBA" id="ARBA00004642"/>
    </source>
</evidence>
<dbReference type="PANTHER" id="PTHR46600">
    <property type="entry name" value="THAP DOMAIN-CONTAINING"/>
    <property type="match status" value="1"/>
</dbReference>
<feature type="region of interest" description="Disordered" evidence="13">
    <location>
        <begin position="213"/>
        <end position="244"/>
    </location>
</feature>
<evidence type="ECO:0000256" key="6">
    <source>
        <dbReference type="ARBA" id="ARBA00023015"/>
    </source>
</evidence>